<dbReference type="SUPFAM" id="SSF46689">
    <property type="entry name" value="Homeodomain-like"/>
    <property type="match status" value="1"/>
</dbReference>
<accession>A0A0R1NSX4</accession>
<evidence type="ECO:0000313" key="4">
    <source>
        <dbReference type="EMBL" id="KRL20738.1"/>
    </source>
</evidence>
<dbReference type="RefSeq" id="WP_054655888.1">
    <property type="nucleotide sequence ID" value="NZ_AZEB01000022.1"/>
</dbReference>
<dbReference type="PATRIC" id="fig|1423766.4.peg.1372"/>
<dbReference type="PANTHER" id="PTHR30055:SF222">
    <property type="entry name" value="REGULATORY PROTEIN"/>
    <property type="match status" value="1"/>
</dbReference>
<sequence length="191" mass="21575">MRAQDKEKQERILSGTSHIIMTQGIAAVSLSKIAKEAGIAPGTLYTYFDNKDAMLKALYLDRKQKVAEAITQISLAGEFEHELDHFMDLVYEYGKKHLEDFLLLREITQTPILKTLGVTHEESYSGYEKLMTFVSLGVKNGAFLAIDYQVLMAYAYTPVIEYLLAINNGTLNSKTVPFEMIKQLSKRAILK</sequence>
<dbReference type="PROSITE" id="PS01081">
    <property type="entry name" value="HTH_TETR_1"/>
    <property type="match status" value="1"/>
</dbReference>
<feature type="domain" description="HTH tetR-type" evidence="3">
    <location>
        <begin position="6"/>
        <end position="66"/>
    </location>
</feature>
<dbReference type="InterPro" id="IPR001647">
    <property type="entry name" value="HTH_TetR"/>
</dbReference>
<protein>
    <submittedName>
        <fullName evidence="4">Transcriptional regulator, TetR family</fullName>
    </submittedName>
</protein>
<keyword evidence="5" id="KW-1185">Reference proteome</keyword>
<dbReference type="AlphaFoldDB" id="A0A0R1NSX4"/>
<dbReference type="PROSITE" id="PS50977">
    <property type="entry name" value="HTH_TETR_2"/>
    <property type="match status" value="1"/>
</dbReference>
<dbReference type="Gene3D" id="1.10.357.10">
    <property type="entry name" value="Tetracycline Repressor, domain 2"/>
    <property type="match status" value="1"/>
</dbReference>
<dbReference type="Pfam" id="PF00440">
    <property type="entry name" value="TetR_N"/>
    <property type="match status" value="1"/>
</dbReference>
<reference evidence="4 5" key="1">
    <citation type="journal article" date="2015" name="Genome Announc.">
        <title>Expanding the biotechnology potential of lactobacilli through comparative genomics of 213 strains and associated genera.</title>
        <authorList>
            <person name="Sun Z."/>
            <person name="Harris H.M."/>
            <person name="McCann A."/>
            <person name="Guo C."/>
            <person name="Argimon S."/>
            <person name="Zhang W."/>
            <person name="Yang X."/>
            <person name="Jeffery I.B."/>
            <person name="Cooney J.C."/>
            <person name="Kagawa T.F."/>
            <person name="Liu W."/>
            <person name="Song Y."/>
            <person name="Salvetti E."/>
            <person name="Wrobel A."/>
            <person name="Rasinkangas P."/>
            <person name="Parkhill J."/>
            <person name="Rea M.C."/>
            <person name="O'Sullivan O."/>
            <person name="Ritari J."/>
            <person name="Douillard F.P."/>
            <person name="Paul Ross R."/>
            <person name="Yang R."/>
            <person name="Briner A.E."/>
            <person name="Felis G.E."/>
            <person name="de Vos W.M."/>
            <person name="Barrangou R."/>
            <person name="Klaenhammer T.R."/>
            <person name="Caufield P.W."/>
            <person name="Cui Y."/>
            <person name="Zhang H."/>
            <person name="O'Toole P.W."/>
        </authorList>
    </citation>
    <scope>NUCLEOTIDE SEQUENCE [LARGE SCALE GENOMIC DNA]</scope>
    <source>
        <strain evidence="4 5">DSM 19906</strain>
    </source>
</reference>
<evidence type="ECO:0000313" key="5">
    <source>
        <dbReference type="Proteomes" id="UP000051439"/>
    </source>
</evidence>
<dbReference type="PANTHER" id="PTHR30055">
    <property type="entry name" value="HTH-TYPE TRANSCRIPTIONAL REGULATOR RUTR"/>
    <property type="match status" value="1"/>
</dbReference>
<dbReference type="EMBL" id="AZEB01000022">
    <property type="protein sequence ID" value="KRL20738.1"/>
    <property type="molecule type" value="Genomic_DNA"/>
</dbReference>
<dbReference type="PRINTS" id="PR00455">
    <property type="entry name" value="HTHTETR"/>
</dbReference>
<dbReference type="InterPro" id="IPR050109">
    <property type="entry name" value="HTH-type_TetR-like_transc_reg"/>
</dbReference>
<dbReference type="Proteomes" id="UP000051439">
    <property type="component" value="Unassembled WGS sequence"/>
</dbReference>
<evidence type="ECO:0000256" key="2">
    <source>
        <dbReference type="PROSITE-ProRule" id="PRU00335"/>
    </source>
</evidence>
<evidence type="ECO:0000256" key="1">
    <source>
        <dbReference type="ARBA" id="ARBA00023125"/>
    </source>
</evidence>
<dbReference type="GO" id="GO:0006355">
    <property type="term" value="P:regulation of DNA-templated transcription"/>
    <property type="evidence" value="ECO:0007669"/>
    <property type="project" value="UniProtKB-ARBA"/>
</dbReference>
<dbReference type="InterPro" id="IPR023772">
    <property type="entry name" value="DNA-bd_HTH_TetR-type_CS"/>
</dbReference>
<gene>
    <name evidence="4" type="ORF">FC98_GL001328</name>
</gene>
<dbReference type="GO" id="GO:0003677">
    <property type="term" value="F:DNA binding"/>
    <property type="evidence" value="ECO:0007669"/>
    <property type="project" value="UniProtKB-UniRule"/>
</dbReference>
<organism evidence="4 5">
    <name type="scientific">Lentilactobacillus kisonensis DSM 19906 = JCM 15041</name>
    <dbReference type="NCBI Taxonomy" id="1423766"/>
    <lineage>
        <taxon>Bacteria</taxon>
        <taxon>Bacillati</taxon>
        <taxon>Bacillota</taxon>
        <taxon>Bacilli</taxon>
        <taxon>Lactobacillales</taxon>
        <taxon>Lactobacillaceae</taxon>
        <taxon>Lentilactobacillus</taxon>
    </lineage>
</organism>
<comment type="caution">
    <text evidence="4">The sequence shown here is derived from an EMBL/GenBank/DDBJ whole genome shotgun (WGS) entry which is preliminary data.</text>
</comment>
<feature type="DNA-binding region" description="H-T-H motif" evidence="2">
    <location>
        <begin position="29"/>
        <end position="48"/>
    </location>
</feature>
<proteinExistence type="predicted"/>
<dbReference type="InterPro" id="IPR009057">
    <property type="entry name" value="Homeodomain-like_sf"/>
</dbReference>
<evidence type="ECO:0000259" key="3">
    <source>
        <dbReference type="PROSITE" id="PS50977"/>
    </source>
</evidence>
<keyword evidence="1 2" id="KW-0238">DNA-binding</keyword>
<name>A0A0R1NSX4_9LACO</name>